<name>A0A7T8KJB7_CALRO</name>
<reference evidence="2" key="1">
    <citation type="submission" date="2021-01" db="EMBL/GenBank/DDBJ databases">
        <title>Caligus Genome Assembly.</title>
        <authorList>
            <person name="Gallardo-Escarate C."/>
        </authorList>
    </citation>
    <scope>NUCLEOTIDE SEQUENCE [LARGE SCALE GENOMIC DNA]</scope>
</reference>
<gene>
    <name evidence="1" type="ORF">FKW44_001869</name>
</gene>
<evidence type="ECO:0000313" key="1">
    <source>
        <dbReference type="EMBL" id="QQP57015.1"/>
    </source>
</evidence>
<dbReference type="AlphaFoldDB" id="A0A7T8KJB7"/>
<protein>
    <submittedName>
        <fullName evidence="1">Uncharacterized protein</fullName>
    </submittedName>
</protein>
<keyword evidence="2" id="KW-1185">Reference proteome</keyword>
<organism evidence="1 2">
    <name type="scientific">Caligus rogercresseyi</name>
    <name type="common">Sea louse</name>
    <dbReference type="NCBI Taxonomy" id="217165"/>
    <lineage>
        <taxon>Eukaryota</taxon>
        <taxon>Metazoa</taxon>
        <taxon>Ecdysozoa</taxon>
        <taxon>Arthropoda</taxon>
        <taxon>Crustacea</taxon>
        <taxon>Multicrustacea</taxon>
        <taxon>Hexanauplia</taxon>
        <taxon>Copepoda</taxon>
        <taxon>Siphonostomatoida</taxon>
        <taxon>Caligidae</taxon>
        <taxon>Caligus</taxon>
    </lineage>
</organism>
<dbReference type="OrthoDB" id="8934564at2759"/>
<sequence length="54" mass="6317">MDAKFKRLTAELEDLTRQKVQFAQSHKWSEVESLPTTEKLVYETGMLFPTAMRV</sequence>
<proteinExistence type="predicted"/>
<accession>A0A7T8KJB7</accession>
<dbReference type="Proteomes" id="UP000595437">
    <property type="component" value="Chromosome 1"/>
</dbReference>
<dbReference type="EMBL" id="CP045890">
    <property type="protein sequence ID" value="QQP57015.1"/>
    <property type="molecule type" value="Genomic_DNA"/>
</dbReference>
<evidence type="ECO:0000313" key="2">
    <source>
        <dbReference type="Proteomes" id="UP000595437"/>
    </source>
</evidence>